<proteinExistence type="predicted"/>
<evidence type="ECO:0000313" key="5">
    <source>
        <dbReference type="Proteomes" id="UP001162734"/>
    </source>
</evidence>
<evidence type="ECO:0000259" key="3">
    <source>
        <dbReference type="PROSITE" id="PS50110"/>
    </source>
</evidence>
<dbReference type="InterPro" id="IPR011006">
    <property type="entry name" value="CheY-like_superfamily"/>
</dbReference>
<reference evidence="5" key="1">
    <citation type="journal article" date="2022" name="Int. J. Syst. Evol. Microbiol.">
        <title>Anaeromyxobacter oryzae sp. nov., Anaeromyxobacter diazotrophicus sp. nov. and Anaeromyxobacter paludicola sp. nov., isolated from paddy soils.</title>
        <authorList>
            <person name="Itoh H."/>
            <person name="Xu Z."/>
            <person name="Mise K."/>
            <person name="Masuda Y."/>
            <person name="Ushijima N."/>
            <person name="Hayakawa C."/>
            <person name="Shiratori Y."/>
            <person name="Senoo K."/>
        </authorList>
    </citation>
    <scope>NUCLEOTIDE SEQUENCE [LARGE SCALE GENOMIC DNA]</scope>
    <source>
        <strain evidence="5">Red630</strain>
    </source>
</reference>
<dbReference type="EMBL" id="AP025592">
    <property type="protein sequence ID" value="BDG08392.1"/>
    <property type="molecule type" value="Genomic_DNA"/>
</dbReference>
<keyword evidence="1 2" id="KW-0597">Phosphoprotein</keyword>
<dbReference type="PANTHER" id="PTHR44591">
    <property type="entry name" value="STRESS RESPONSE REGULATOR PROTEIN 1"/>
    <property type="match status" value="1"/>
</dbReference>
<protein>
    <recommendedName>
        <fullName evidence="3">Response regulatory domain-containing protein</fullName>
    </recommendedName>
</protein>
<dbReference type="Proteomes" id="UP001162734">
    <property type="component" value="Chromosome"/>
</dbReference>
<accession>A0ABN6N8X4</accession>
<evidence type="ECO:0000313" key="4">
    <source>
        <dbReference type="EMBL" id="BDG08392.1"/>
    </source>
</evidence>
<sequence>MAARIIKRVLVVDDDPILRAAVADHLEGYGLEPVLASDGAEALGLLSKGPRPAAILLDVLMPRMGGRDFVARLRRVSRLTRIPIVIMTGLTRRAPLPRVDEVLAKPFGAEQLRATLVRVGALPPPKLRNRPGKVSSHLAGR</sequence>
<dbReference type="Pfam" id="PF00072">
    <property type="entry name" value="Response_reg"/>
    <property type="match status" value="1"/>
</dbReference>
<feature type="domain" description="Response regulatory" evidence="3">
    <location>
        <begin position="8"/>
        <end position="120"/>
    </location>
</feature>
<evidence type="ECO:0000256" key="1">
    <source>
        <dbReference type="ARBA" id="ARBA00022553"/>
    </source>
</evidence>
<dbReference type="SMART" id="SM00448">
    <property type="entry name" value="REC"/>
    <property type="match status" value="1"/>
</dbReference>
<dbReference type="Gene3D" id="3.40.50.2300">
    <property type="match status" value="1"/>
</dbReference>
<evidence type="ECO:0000256" key="2">
    <source>
        <dbReference type="PROSITE-ProRule" id="PRU00169"/>
    </source>
</evidence>
<dbReference type="PANTHER" id="PTHR44591:SF3">
    <property type="entry name" value="RESPONSE REGULATORY DOMAIN-CONTAINING PROTEIN"/>
    <property type="match status" value="1"/>
</dbReference>
<dbReference type="InterPro" id="IPR050595">
    <property type="entry name" value="Bact_response_regulator"/>
</dbReference>
<dbReference type="CDD" id="cd17546">
    <property type="entry name" value="REC_hyHK_CKI1_RcsC-like"/>
    <property type="match status" value="1"/>
</dbReference>
<keyword evidence="5" id="KW-1185">Reference proteome</keyword>
<name>A0ABN6N8X4_9BACT</name>
<dbReference type="SUPFAM" id="SSF52172">
    <property type="entry name" value="CheY-like"/>
    <property type="match status" value="1"/>
</dbReference>
<feature type="modified residue" description="4-aspartylphosphate" evidence="2">
    <location>
        <position position="58"/>
    </location>
</feature>
<dbReference type="PROSITE" id="PS50110">
    <property type="entry name" value="RESPONSE_REGULATORY"/>
    <property type="match status" value="1"/>
</dbReference>
<organism evidence="4 5">
    <name type="scientific">Anaeromyxobacter paludicola</name>
    <dbReference type="NCBI Taxonomy" id="2918171"/>
    <lineage>
        <taxon>Bacteria</taxon>
        <taxon>Pseudomonadati</taxon>
        <taxon>Myxococcota</taxon>
        <taxon>Myxococcia</taxon>
        <taxon>Myxococcales</taxon>
        <taxon>Cystobacterineae</taxon>
        <taxon>Anaeromyxobacteraceae</taxon>
        <taxon>Anaeromyxobacter</taxon>
    </lineage>
</organism>
<dbReference type="RefSeq" id="WP_248345572.1">
    <property type="nucleotide sequence ID" value="NZ_AP025592.1"/>
</dbReference>
<gene>
    <name evidence="4" type="ORF">AMPC_15050</name>
</gene>
<dbReference type="InterPro" id="IPR001789">
    <property type="entry name" value="Sig_transdc_resp-reg_receiver"/>
</dbReference>